<reference evidence="1" key="2">
    <citation type="journal article" date="2022" name="Microbiol. Resour. Announc.">
        <title>Metagenome Sequencing to Explore Phylogenomics of Terrestrial Cyanobacteria.</title>
        <authorList>
            <person name="Ward R.D."/>
            <person name="Stajich J.E."/>
            <person name="Johansen J.R."/>
            <person name="Huntemann M."/>
            <person name="Clum A."/>
            <person name="Foster B."/>
            <person name="Foster B."/>
            <person name="Roux S."/>
            <person name="Palaniappan K."/>
            <person name="Varghese N."/>
            <person name="Mukherjee S."/>
            <person name="Reddy T.B.K."/>
            <person name="Daum C."/>
            <person name="Copeland A."/>
            <person name="Chen I.A."/>
            <person name="Ivanova N.N."/>
            <person name="Kyrpides N.C."/>
            <person name="Shapiro N."/>
            <person name="Eloe-Fadrosh E.A."/>
            <person name="Pietrasiak N."/>
        </authorList>
    </citation>
    <scope>NUCLEOTIDE SEQUENCE</scope>
    <source>
        <strain evidence="1">GSE-TBD4-15B</strain>
    </source>
</reference>
<name>A0A951P9K0_9CYAN</name>
<dbReference type="EMBL" id="JAHHHV010000038">
    <property type="protein sequence ID" value="MBW4465304.1"/>
    <property type="molecule type" value="Genomic_DNA"/>
</dbReference>
<proteinExistence type="predicted"/>
<comment type="caution">
    <text evidence="1">The sequence shown here is derived from an EMBL/GenBank/DDBJ whole genome shotgun (WGS) entry which is preliminary data.</text>
</comment>
<dbReference type="Proteomes" id="UP000707356">
    <property type="component" value="Unassembled WGS sequence"/>
</dbReference>
<dbReference type="Pfam" id="PF07617">
    <property type="entry name" value="DUF1579"/>
    <property type="match status" value="1"/>
</dbReference>
<gene>
    <name evidence="1" type="ORF">KME07_07670</name>
</gene>
<dbReference type="InterPro" id="IPR011473">
    <property type="entry name" value="DUF1579"/>
</dbReference>
<reference evidence="1" key="1">
    <citation type="submission" date="2021-05" db="EMBL/GenBank/DDBJ databases">
        <authorList>
            <person name="Pietrasiak N."/>
            <person name="Ward R."/>
            <person name="Stajich J.E."/>
            <person name="Kurbessoian T."/>
        </authorList>
    </citation>
    <scope>NUCLEOTIDE SEQUENCE</scope>
    <source>
        <strain evidence="1">GSE-TBD4-15B</strain>
    </source>
</reference>
<evidence type="ECO:0000313" key="2">
    <source>
        <dbReference type="Proteomes" id="UP000707356"/>
    </source>
</evidence>
<organism evidence="1 2">
    <name type="scientific">Pegethrix bostrychoides GSE-TBD4-15B</name>
    <dbReference type="NCBI Taxonomy" id="2839662"/>
    <lineage>
        <taxon>Bacteria</taxon>
        <taxon>Bacillati</taxon>
        <taxon>Cyanobacteriota</taxon>
        <taxon>Cyanophyceae</taxon>
        <taxon>Oculatellales</taxon>
        <taxon>Oculatellaceae</taxon>
        <taxon>Pegethrix</taxon>
    </lineage>
</organism>
<accession>A0A951P9K0</accession>
<protein>
    <submittedName>
        <fullName evidence="1">DUF1579 domain-containing protein</fullName>
    </submittedName>
</protein>
<dbReference type="AlphaFoldDB" id="A0A951P9K0"/>
<sequence length="163" mass="18448">MQTAAQKEHQWLNQLIGEWVSETEYSMEPNQPPSKLSGTEMVRSIGGLWIVAEGQCEMPENDTGQTIMTLGYDPQNQRYVGTFIGSMMTHLWLYSGSLDAAAQVLTLEAEGPNLNQNAMAKYKDRIEFVSADHRIMTSQILGDDGNWLQFMTSHYRRRSPSIN</sequence>
<evidence type="ECO:0000313" key="1">
    <source>
        <dbReference type="EMBL" id="MBW4465304.1"/>
    </source>
</evidence>